<keyword evidence="1" id="KW-1133">Transmembrane helix</keyword>
<keyword evidence="1" id="KW-0812">Transmembrane</keyword>
<dbReference type="Proteomes" id="UP000828390">
    <property type="component" value="Unassembled WGS sequence"/>
</dbReference>
<dbReference type="EMBL" id="JAIWYP010000002">
    <property type="protein sequence ID" value="KAH3866170.1"/>
    <property type="molecule type" value="Genomic_DNA"/>
</dbReference>
<evidence type="ECO:0000313" key="2">
    <source>
        <dbReference type="EMBL" id="KAH3866170.1"/>
    </source>
</evidence>
<organism evidence="2 3">
    <name type="scientific">Dreissena polymorpha</name>
    <name type="common">Zebra mussel</name>
    <name type="synonym">Mytilus polymorpha</name>
    <dbReference type="NCBI Taxonomy" id="45954"/>
    <lineage>
        <taxon>Eukaryota</taxon>
        <taxon>Metazoa</taxon>
        <taxon>Spiralia</taxon>
        <taxon>Lophotrochozoa</taxon>
        <taxon>Mollusca</taxon>
        <taxon>Bivalvia</taxon>
        <taxon>Autobranchia</taxon>
        <taxon>Heteroconchia</taxon>
        <taxon>Euheterodonta</taxon>
        <taxon>Imparidentia</taxon>
        <taxon>Neoheterodontei</taxon>
        <taxon>Myida</taxon>
        <taxon>Dreissenoidea</taxon>
        <taxon>Dreissenidae</taxon>
        <taxon>Dreissena</taxon>
    </lineage>
</organism>
<keyword evidence="1" id="KW-0472">Membrane</keyword>
<sequence length="225" mass="24614">MVIYVVSGVVALALVCLLIHLLLRRVSCYRPLRCTEIGSLTVRMVAIETSEQIAPEMQTTDEGIAIRTGSVHLYESIPPSPIADVSFSDVSEDIDIDSGGNTGNRSHRYTAGHVIRLKYVLLPGIVCSVFDRTLLPGLIQLGYRSLLPGIVCSGIYSLLLGLILLCSGIYSLLLALIQLGYLQSFSRLDTARDICTILSGFIQLEVCYFAEHYDRCSVLVIGGWT</sequence>
<feature type="transmembrane region" description="Helical" evidence="1">
    <location>
        <begin position="155"/>
        <end position="177"/>
    </location>
</feature>
<feature type="transmembrane region" description="Helical" evidence="1">
    <location>
        <begin position="117"/>
        <end position="135"/>
    </location>
</feature>
<proteinExistence type="predicted"/>
<keyword evidence="3" id="KW-1185">Reference proteome</keyword>
<accession>A0A9D4LXS2</accession>
<name>A0A9D4LXS2_DREPO</name>
<comment type="caution">
    <text evidence="2">The sequence shown here is derived from an EMBL/GenBank/DDBJ whole genome shotgun (WGS) entry which is preliminary data.</text>
</comment>
<evidence type="ECO:0000313" key="3">
    <source>
        <dbReference type="Proteomes" id="UP000828390"/>
    </source>
</evidence>
<evidence type="ECO:0000256" key="1">
    <source>
        <dbReference type="SAM" id="Phobius"/>
    </source>
</evidence>
<feature type="transmembrane region" description="Helical" evidence="1">
    <location>
        <begin position="6"/>
        <end position="23"/>
    </location>
</feature>
<gene>
    <name evidence="2" type="ORF">DPMN_029227</name>
</gene>
<protein>
    <submittedName>
        <fullName evidence="2">Uncharacterized protein</fullName>
    </submittedName>
</protein>
<dbReference type="AlphaFoldDB" id="A0A9D4LXS2"/>
<reference evidence="2" key="1">
    <citation type="journal article" date="2019" name="bioRxiv">
        <title>The Genome of the Zebra Mussel, Dreissena polymorpha: A Resource for Invasive Species Research.</title>
        <authorList>
            <person name="McCartney M.A."/>
            <person name="Auch B."/>
            <person name="Kono T."/>
            <person name="Mallez S."/>
            <person name="Zhang Y."/>
            <person name="Obille A."/>
            <person name="Becker A."/>
            <person name="Abrahante J.E."/>
            <person name="Garbe J."/>
            <person name="Badalamenti J.P."/>
            <person name="Herman A."/>
            <person name="Mangelson H."/>
            <person name="Liachko I."/>
            <person name="Sullivan S."/>
            <person name="Sone E.D."/>
            <person name="Koren S."/>
            <person name="Silverstein K.A.T."/>
            <person name="Beckman K.B."/>
            <person name="Gohl D.M."/>
        </authorList>
    </citation>
    <scope>NUCLEOTIDE SEQUENCE</scope>
    <source>
        <strain evidence="2">Duluth1</strain>
        <tissue evidence="2">Whole animal</tissue>
    </source>
</reference>
<reference evidence="2" key="2">
    <citation type="submission" date="2020-11" db="EMBL/GenBank/DDBJ databases">
        <authorList>
            <person name="McCartney M.A."/>
            <person name="Auch B."/>
            <person name="Kono T."/>
            <person name="Mallez S."/>
            <person name="Becker A."/>
            <person name="Gohl D.M."/>
            <person name="Silverstein K.A.T."/>
            <person name="Koren S."/>
            <person name="Bechman K.B."/>
            <person name="Herman A."/>
            <person name="Abrahante J.E."/>
            <person name="Garbe J."/>
        </authorList>
    </citation>
    <scope>NUCLEOTIDE SEQUENCE</scope>
    <source>
        <strain evidence="2">Duluth1</strain>
        <tissue evidence="2">Whole animal</tissue>
    </source>
</reference>